<evidence type="ECO:0008006" key="3">
    <source>
        <dbReference type="Google" id="ProtNLM"/>
    </source>
</evidence>
<accession>A0AA39PZB9</accession>
<dbReference type="AlphaFoldDB" id="A0AA39PZB9"/>
<evidence type="ECO:0000313" key="2">
    <source>
        <dbReference type="Proteomes" id="UP001175228"/>
    </source>
</evidence>
<dbReference type="Proteomes" id="UP001175228">
    <property type="component" value="Unassembled WGS sequence"/>
</dbReference>
<name>A0AA39PZB9_9AGAR</name>
<gene>
    <name evidence="1" type="ORF">EDD18DRAFT_1465660</name>
</gene>
<evidence type="ECO:0000313" key="1">
    <source>
        <dbReference type="EMBL" id="KAK0491888.1"/>
    </source>
</evidence>
<keyword evidence="2" id="KW-1185">Reference proteome</keyword>
<organism evidence="1 2">
    <name type="scientific">Armillaria luteobubalina</name>
    <dbReference type="NCBI Taxonomy" id="153913"/>
    <lineage>
        <taxon>Eukaryota</taxon>
        <taxon>Fungi</taxon>
        <taxon>Dikarya</taxon>
        <taxon>Basidiomycota</taxon>
        <taxon>Agaricomycotina</taxon>
        <taxon>Agaricomycetes</taxon>
        <taxon>Agaricomycetidae</taxon>
        <taxon>Agaricales</taxon>
        <taxon>Marasmiineae</taxon>
        <taxon>Physalacriaceae</taxon>
        <taxon>Armillaria</taxon>
    </lineage>
</organism>
<dbReference type="EMBL" id="JAUEPU010000032">
    <property type="protein sequence ID" value="KAK0491888.1"/>
    <property type="molecule type" value="Genomic_DNA"/>
</dbReference>
<sequence length="580" mass="66902">MNGEEWFEHYEYDLYGRDQWSEHVRKMCQKYDRLPEITLSALTEAGVPEASISVIKQRTYTGRYPVIPSSLADTPCTRLGVEGILEKLNTILGTSYTLEIPSLFSVLNAYTLQGYDFGTAFSRLRPFWYDDLTNIHDELHLHEAWDQQMRQDVLVNNKIINQLLPPRRVWDLYSNRVVPWWAARIYPLAISHAWMEEEYCADVQTPINGYQWPVPMPKDANLNLIRIEMLNRGEQYAWLDVLCLRQVGGRREDLCAKEWKVDVPTIGRVYEKSHGGVVCYLSGLGRPFSLKEEDLESDRCWFRRAWTLQEFRSDMSIGGDTGDDRFISKEMRARIENRLLQLRETSVLSGQGMHTSIALSEMQMRVSTNPVDRVAGLSYILWTAEIPAYYVSQSQEEAWMALVDVMDKAIRGELFFRYPKAGDGKQCWRPSWKQVMTGALPSSQLTMPLFTYVWRDKDDDADWRFGPCIESGHVRGLDEESPEGKRREGELLVEDITGGKHIFKIVADYQYLIPEGSYILVGSNTSDNEGTFEEEQHWVVGERLPGGTFKKVSVFMMTDEDEVKRLHDLGIVTETPTFLA</sequence>
<comment type="caution">
    <text evidence="1">The sequence shown here is derived from an EMBL/GenBank/DDBJ whole genome shotgun (WGS) entry which is preliminary data.</text>
</comment>
<proteinExistence type="predicted"/>
<protein>
    <recommendedName>
        <fullName evidence="3">Heterokaryon incompatibility domain-containing protein</fullName>
    </recommendedName>
</protein>
<reference evidence="1" key="1">
    <citation type="submission" date="2023-06" db="EMBL/GenBank/DDBJ databases">
        <authorList>
            <consortium name="Lawrence Berkeley National Laboratory"/>
            <person name="Ahrendt S."/>
            <person name="Sahu N."/>
            <person name="Indic B."/>
            <person name="Wong-Bajracharya J."/>
            <person name="Merenyi Z."/>
            <person name="Ke H.-M."/>
            <person name="Monk M."/>
            <person name="Kocsube S."/>
            <person name="Drula E."/>
            <person name="Lipzen A."/>
            <person name="Balint B."/>
            <person name="Henrissat B."/>
            <person name="Andreopoulos B."/>
            <person name="Martin F.M."/>
            <person name="Harder C.B."/>
            <person name="Rigling D."/>
            <person name="Ford K.L."/>
            <person name="Foster G.D."/>
            <person name="Pangilinan J."/>
            <person name="Papanicolaou A."/>
            <person name="Barry K."/>
            <person name="LaButti K."/>
            <person name="Viragh M."/>
            <person name="Koriabine M."/>
            <person name="Yan M."/>
            <person name="Riley R."/>
            <person name="Champramary S."/>
            <person name="Plett K.L."/>
            <person name="Tsai I.J."/>
            <person name="Slot J."/>
            <person name="Sipos G."/>
            <person name="Plett J."/>
            <person name="Nagy L.G."/>
            <person name="Grigoriev I.V."/>
        </authorList>
    </citation>
    <scope>NUCLEOTIDE SEQUENCE</scope>
    <source>
        <strain evidence="1">HWK02</strain>
    </source>
</reference>